<accession>A0A9P5EU82</accession>
<evidence type="ECO:0000256" key="3">
    <source>
        <dbReference type="ARBA" id="ARBA00023128"/>
    </source>
</evidence>
<keyword evidence="4 5" id="KW-0472">Membrane</keyword>
<dbReference type="Pfam" id="PF02238">
    <property type="entry name" value="COX7a"/>
    <property type="match status" value="1"/>
</dbReference>
<evidence type="ECO:0000256" key="1">
    <source>
        <dbReference type="ARBA" id="ARBA00004273"/>
    </source>
</evidence>
<protein>
    <submittedName>
        <fullName evidence="6">Uncharacterized protein</fullName>
    </submittedName>
</protein>
<evidence type="ECO:0000256" key="2">
    <source>
        <dbReference type="ARBA" id="ARBA00022792"/>
    </source>
</evidence>
<name>A0A9P5EU82_COLSI</name>
<evidence type="ECO:0000313" key="6">
    <source>
        <dbReference type="EMBL" id="KAF4859621.1"/>
    </source>
</evidence>
<comment type="caution">
    <text evidence="6">The sequence shown here is derived from an EMBL/GenBank/DDBJ whole genome shotgun (WGS) entry which is preliminary data.</text>
</comment>
<reference evidence="6" key="1">
    <citation type="submission" date="2019-06" db="EMBL/GenBank/DDBJ databases">
        <authorList>
            <person name="Gan P."/>
            <person name="Shirasu K."/>
        </authorList>
    </citation>
    <scope>NUCLEOTIDE SEQUENCE [LARGE SCALE GENOMIC DNA]</scope>
    <source>
        <strain evidence="6">CAD2</strain>
    </source>
</reference>
<dbReference type="InterPro" id="IPR039297">
    <property type="entry name" value="COX7a"/>
</dbReference>
<dbReference type="OrthoDB" id="5511599at2759"/>
<evidence type="ECO:0000256" key="5">
    <source>
        <dbReference type="SAM" id="Phobius"/>
    </source>
</evidence>
<evidence type="ECO:0000256" key="4">
    <source>
        <dbReference type="ARBA" id="ARBA00023136"/>
    </source>
</evidence>
<dbReference type="GO" id="GO:0005743">
    <property type="term" value="C:mitochondrial inner membrane"/>
    <property type="evidence" value="ECO:0007669"/>
    <property type="project" value="UniProtKB-SubCell"/>
</dbReference>
<feature type="transmembrane region" description="Helical" evidence="5">
    <location>
        <begin position="50"/>
        <end position="71"/>
    </location>
</feature>
<gene>
    <name evidence="6" type="ORF">CGCSCA2_v006255</name>
</gene>
<keyword evidence="2" id="KW-0999">Mitochondrion inner membrane</keyword>
<comment type="subcellular location">
    <subcellularLocation>
        <location evidence="1">Mitochondrion inner membrane</location>
    </subcellularLocation>
</comment>
<proteinExistence type="predicted"/>
<dbReference type="EMBL" id="QPMT01000016">
    <property type="protein sequence ID" value="KAF4859621.1"/>
    <property type="molecule type" value="Genomic_DNA"/>
</dbReference>
<keyword evidence="5" id="KW-0812">Transmembrane</keyword>
<keyword evidence="5" id="KW-1133">Transmembrane helix</keyword>
<sequence length="84" mass="9920">MAYVYTRIPESWRLIALVNAKNKVPELQKFYQTAYKEHNRLWKINPRSRVYMIPYTVALWGTLGLTLYGGVRKVLGYNSYFGKN</sequence>
<dbReference type="Proteomes" id="UP000711996">
    <property type="component" value="Unassembled WGS sequence"/>
</dbReference>
<evidence type="ECO:0000313" key="7">
    <source>
        <dbReference type="Proteomes" id="UP000711996"/>
    </source>
</evidence>
<organism evidence="6 7">
    <name type="scientific">Colletotrichum siamense</name>
    <name type="common">Anthracnose fungus</name>
    <dbReference type="NCBI Taxonomy" id="690259"/>
    <lineage>
        <taxon>Eukaryota</taxon>
        <taxon>Fungi</taxon>
        <taxon>Dikarya</taxon>
        <taxon>Ascomycota</taxon>
        <taxon>Pezizomycotina</taxon>
        <taxon>Sordariomycetes</taxon>
        <taxon>Hypocreomycetidae</taxon>
        <taxon>Glomerellales</taxon>
        <taxon>Glomerellaceae</taxon>
        <taxon>Colletotrichum</taxon>
        <taxon>Colletotrichum gloeosporioides species complex</taxon>
    </lineage>
</organism>
<keyword evidence="3" id="KW-0496">Mitochondrion</keyword>
<keyword evidence="7" id="KW-1185">Reference proteome</keyword>
<dbReference type="AlphaFoldDB" id="A0A9P5EU82"/>